<feature type="region of interest" description="Disordered" evidence="1">
    <location>
        <begin position="1"/>
        <end position="94"/>
    </location>
</feature>
<proteinExistence type="predicted"/>
<feature type="compositionally biased region" description="Polar residues" evidence="1">
    <location>
        <begin position="19"/>
        <end position="34"/>
    </location>
</feature>
<evidence type="ECO:0000313" key="2">
    <source>
        <dbReference type="EMBL" id="PMD66647.1"/>
    </source>
</evidence>
<accession>A0A2J6TUH4</accession>
<gene>
    <name evidence="2" type="ORF">K444DRAFT_624136</name>
</gene>
<keyword evidence="3" id="KW-1185">Reference proteome</keyword>
<organism evidence="2 3">
    <name type="scientific">Hyaloscypha bicolor E</name>
    <dbReference type="NCBI Taxonomy" id="1095630"/>
    <lineage>
        <taxon>Eukaryota</taxon>
        <taxon>Fungi</taxon>
        <taxon>Dikarya</taxon>
        <taxon>Ascomycota</taxon>
        <taxon>Pezizomycotina</taxon>
        <taxon>Leotiomycetes</taxon>
        <taxon>Helotiales</taxon>
        <taxon>Hyaloscyphaceae</taxon>
        <taxon>Hyaloscypha</taxon>
        <taxon>Hyaloscypha bicolor</taxon>
    </lineage>
</organism>
<protein>
    <submittedName>
        <fullName evidence="2">Uncharacterized protein</fullName>
    </submittedName>
</protein>
<dbReference type="RefSeq" id="XP_024743551.1">
    <property type="nucleotide sequence ID" value="XM_024882359.1"/>
</dbReference>
<dbReference type="GeneID" id="36590436"/>
<evidence type="ECO:0000256" key="1">
    <source>
        <dbReference type="SAM" id="MobiDB-lite"/>
    </source>
</evidence>
<sequence length="165" mass="17510">MSAREKEGALAKPAVGSGLWSTSKQAGESHTQTPHYPGGVSECNNFSRSNKAHDSGLPQIPSRPPTDFAGTSYGSPGSGNVDAPKRKYHKADAGLSVQVRIRSVMTPASMQGRPDSHKEADTILDRFSGGGLIEGSRRSVLGLRSSGLLVGKMTPLWFHPRVDAK</sequence>
<dbReference type="Proteomes" id="UP000235371">
    <property type="component" value="Unassembled WGS sequence"/>
</dbReference>
<dbReference type="EMBL" id="KZ613743">
    <property type="protein sequence ID" value="PMD66647.1"/>
    <property type="molecule type" value="Genomic_DNA"/>
</dbReference>
<evidence type="ECO:0000313" key="3">
    <source>
        <dbReference type="Proteomes" id="UP000235371"/>
    </source>
</evidence>
<reference evidence="2 3" key="1">
    <citation type="submission" date="2016-04" db="EMBL/GenBank/DDBJ databases">
        <title>A degradative enzymes factory behind the ericoid mycorrhizal symbiosis.</title>
        <authorList>
            <consortium name="DOE Joint Genome Institute"/>
            <person name="Martino E."/>
            <person name="Morin E."/>
            <person name="Grelet G."/>
            <person name="Kuo A."/>
            <person name="Kohler A."/>
            <person name="Daghino S."/>
            <person name="Barry K."/>
            <person name="Choi C."/>
            <person name="Cichocki N."/>
            <person name="Clum A."/>
            <person name="Copeland A."/>
            <person name="Hainaut M."/>
            <person name="Haridas S."/>
            <person name="Labutti K."/>
            <person name="Lindquist E."/>
            <person name="Lipzen A."/>
            <person name="Khouja H.-R."/>
            <person name="Murat C."/>
            <person name="Ohm R."/>
            <person name="Olson A."/>
            <person name="Spatafora J."/>
            <person name="Veneault-Fourrey C."/>
            <person name="Henrissat B."/>
            <person name="Grigoriev I."/>
            <person name="Martin F."/>
            <person name="Perotto S."/>
        </authorList>
    </citation>
    <scope>NUCLEOTIDE SEQUENCE [LARGE SCALE GENOMIC DNA]</scope>
    <source>
        <strain evidence="2 3">E</strain>
    </source>
</reference>
<dbReference type="InParanoid" id="A0A2J6TUH4"/>
<dbReference type="AlphaFoldDB" id="A0A2J6TUH4"/>
<name>A0A2J6TUH4_9HELO</name>